<name>A0ABZ3D877_9PROT</name>
<evidence type="ECO:0000313" key="3">
    <source>
        <dbReference type="Proteomes" id="UP001449795"/>
    </source>
</evidence>
<dbReference type="SUPFAM" id="SSF51658">
    <property type="entry name" value="Xylose isomerase-like"/>
    <property type="match status" value="1"/>
</dbReference>
<dbReference type="InterPro" id="IPR013022">
    <property type="entry name" value="Xyl_isomerase-like_TIM-brl"/>
</dbReference>
<dbReference type="InterPro" id="IPR050312">
    <property type="entry name" value="IolE/XylAMocC-like"/>
</dbReference>
<dbReference type="PANTHER" id="PTHR12110">
    <property type="entry name" value="HYDROXYPYRUVATE ISOMERASE"/>
    <property type="match status" value="1"/>
</dbReference>
<dbReference type="GO" id="GO:0016853">
    <property type="term" value="F:isomerase activity"/>
    <property type="evidence" value="ECO:0007669"/>
    <property type="project" value="UniProtKB-KW"/>
</dbReference>
<evidence type="ECO:0000259" key="1">
    <source>
        <dbReference type="Pfam" id="PF01261"/>
    </source>
</evidence>
<evidence type="ECO:0000313" key="2">
    <source>
        <dbReference type="EMBL" id="XAE43984.1"/>
    </source>
</evidence>
<dbReference type="Proteomes" id="UP001449795">
    <property type="component" value="Chromosome"/>
</dbReference>
<feature type="domain" description="Xylose isomerase-like TIM barrel" evidence="1">
    <location>
        <begin position="40"/>
        <end position="298"/>
    </location>
</feature>
<proteinExistence type="predicted"/>
<organism evidence="2 3">
    <name type="scientific">Nguyenibacter vanlangensis</name>
    <dbReference type="NCBI Taxonomy" id="1216886"/>
    <lineage>
        <taxon>Bacteria</taxon>
        <taxon>Pseudomonadati</taxon>
        <taxon>Pseudomonadota</taxon>
        <taxon>Alphaproteobacteria</taxon>
        <taxon>Acetobacterales</taxon>
        <taxon>Acetobacteraceae</taxon>
        <taxon>Nguyenibacter</taxon>
    </lineage>
</organism>
<keyword evidence="3" id="KW-1185">Reference proteome</keyword>
<dbReference type="Gene3D" id="3.20.20.150">
    <property type="entry name" value="Divalent-metal-dependent TIM barrel enzymes"/>
    <property type="match status" value="1"/>
</dbReference>
<dbReference type="InterPro" id="IPR036237">
    <property type="entry name" value="Xyl_isomerase-like_sf"/>
</dbReference>
<dbReference type="PANTHER" id="PTHR12110:SF41">
    <property type="entry name" value="INOSOSE DEHYDRATASE"/>
    <property type="match status" value="1"/>
</dbReference>
<protein>
    <submittedName>
        <fullName evidence="2">Sugar phosphate isomerase/epimerase</fullName>
    </submittedName>
</protein>
<gene>
    <name evidence="2" type="ORF">AAC691_06000</name>
</gene>
<dbReference type="RefSeq" id="WP_342629314.1">
    <property type="nucleotide sequence ID" value="NZ_CP152276.1"/>
</dbReference>
<reference evidence="2 3" key="1">
    <citation type="submission" date="2024-04" db="EMBL/GenBank/DDBJ databases">
        <title>Complete genome sequence of Nguyenibacter vanlangesis HBCM-1154, a strain capable of nitrogen fixation, IAA production, and phosphorus solubilization isolated from sugarcane soil.</title>
        <authorList>
            <person name="MY HANH P."/>
        </authorList>
    </citation>
    <scope>NUCLEOTIDE SEQUENCE [LARGE SCALE GENOMIC DNA]</scope>
    <source>
        <strain evidence="2 3">HBCM 1154</strain>
    </source>
</reference>
<dbReference type="Pfam" id="PF01261">
    <property type="entry name" value="AP_endonuc_2"/>
    <property type="match status" value="1"/>
</dbReference>
<keyword evidence="2" id="KW-0413">Isomerase</keyword>
<sequence length="307" mass="33274">MAFGVDLVTFYHPSFWGVSDYAQIAALAGRDLPAFWNKLFDAVRDSGVRGVETTFSPFHWRDAVAAFGSAEAVATALTARGLTLASGFLVDLDREADLASAAAQARILAEARDYARFIRACGGGVMVVGMPCRRTFLLEPVRVVDLAMAAPLADFINRLGIETAREGVRLALHTEAHSVFCAPRDIDLFMLLTDPRYVHFCPDSAHIALEGGDPVAVAARHQERICIAHWKDATAGMPIDTVINAGIHDRHKPFFCPMGEGIVAWDRWADLIRARGDAMWSILELDAAPDPVAAIRAGHAYAGSLTC</sequence>
<dbReference type="EMBL" id="CP152276">
    <property type="protein sequence ID" value="XAE43984.1"/>
    <property type="molecule type" value="Genomic_DNA"/>
</dbReference>
<accession>A0ABZ3D877</accession>